<keyword evidence="3" id="KW-1185">Reference proteome</keyword>
<name>A0A3Q7EYY3_SOLLC</name>
<sequence length="127" mass="14062">FFNQTTSATHPAAAETALNNNSKLTEKSHKLHKNPPENPIKTPSKPPIYRAPPAHYRQTEPDPQPLEQAETPPESEHQTTIPQAPSSNTPTMVPTRRTTISSSTSGRRVSNSGHCYFLLHVIKSLIF</sequence>
<feature type="compositionally biased region" description="Low complexity" evidence="1">
    <location>
        <begin position="95"/>
        <end position="109"/>
    </location>
</feature>
<reference evidence="2" key="1">
    <citation type="journal article" date="2012" name="Nature">
        <title>The tomato genome sequence provides insights into fleshy fruit evolution.</title>
        <authorList>
            <consortium name="Tomato Genome Consortium"/>
        </authorList>
    </citation>
    <scope>NUCLEOTIDE SEQUENCE [LARGE SCALE GENOMIC DNA]</scope>
    <source>
        <strain evidence="2">cv. Heinz 1706</strain>
    </source>
</reference>
<organism evidence="2">
    <name type="scientific">Solanum lycopersicum</name>
    <name type="common">Tomato</name>
    <name type="synonym">Lycopersicon esculentum</name>
    <dbReference type="NCBI Taxonomy" id="4081"/>
    <lineage>
        <taxon>Eukaryota</taxon>
        <taxon>Viridiplantae</taxon>
        <taxon>Streptophyta</taxon>
        <taxon>Embryophyta</taxon>
        <taxon>Tracheophyta</taxon>
        <taxon>Spermatophyta</taxon>
        <taxon>Magnoliopsida</taxon>
        <taxon>eudicotyledons</taxon>
        <taxon>Gunneridae</taxon>
        <taxon>Pentapetalae</taxon>
        <taxon>asterids</taxon>
        <taxon>lamiids</taxon>
        <taxon>Solanales</taxon>
        <taxon>Solanaceae</taxon>
        <taxon>Solanoideae</taxon>
        <taxon>Solaneae</taxon>
        <taxon>Solanum</taxon>
        <taxon>Solanum subgen. Lycopersicon</taxon>
    </lineage>
</organism>
<reference evidence="2" key="2">
    <citation type="submission" date="2019-01" db="UniProtKB">
        <authorList>
            <consortium name="EnsemblPlants"/>
        </authorList>
    </citation>
    <scope>IDENTIFICATION</scope>
    <source>
        <strain evidence="2">cv. Heinz 1706</strain>
    </source>
</reference>
<feature type="region of interest" description="Disordered" evidence="1">
    <location>
        <begin position="1"/>
        <end position="109"/>
    </location>
</feature>
<proteinExistence type="predicted"/>
<dbReference type="Gramene" id="Solyc02g032410.3.1">
    <property type="protein sequence ID" value="Solyc02g032410.3.1"/>
    <property type="gene ID" value="Solyc02g032410.3"/>
</dbReference>
<dbReference type="InParanoid" id="A0A3Q7EYY3"/>
<accession>A0A3Q7EYY3</accession>
<evidence type="ECO:0000256" key="1">
    <source>
        <dbReference type="SAM" id="MobiDB-lite"/>
    </source>
</evidence>
<feature type="compositionally biased region" description="Polar residues" evidence="1">
    <location>
        <begin position="78"/>
        <end position="92"/>
    </location>
</feature>
<evidence type="ECO:0000313" key="2">
    <source>
        <dbReference type="EnsemblPlants" id="Solyc02g032410.3.1"/>
    </source>
</evidence>
<dbReference type="AlphaFoldDB" id="A0A3Q7EYY3"/>
<dbReference type="PaxDb" id="4081-Solyc02g032410.2.1"/>
<protein>
    <submittedName>
        <fullName evidence="2">Uncharacterized protein</fullName>
    </submittedName>
</protein>
<evidence type="ECO:0000313" key="3">
    <source>
        <dbReference type="Proteomes" id="UP000004994"/>
    </source>
</evidence>
<dbReference type="EnsemblPlants" id="Solyc02g032410.3.1">
    <property type="protein sequence ID" value="Solyc02g032410.3.1"/>
    <property type="gene ID" value="Solyc02g032410.3"/>
</dbReference>
<dbReference type="Proteomes" id="UP000004994">
    <property type="component" value="Chromosome 2"/>
</dbReference>